<dbReference type="GeneID" id="106458700"/>
<dbReference type="PANTHER" id="PTHR14308:SF0">
    <property type="entry name" value="WAP FOUR-DISULFIDE CORE DOMAIN PROTEIN 1"/>
    <property type="match status" value="1"/>
</dbReference>
<dbReference type="InterPro" id="IPR008197">
    <property type="entry name" value="WAP_dom"/>
</dbReference>
<dbReference type="InterPro" id="IPR042357">
    <property type="entry name" value="WFDC1"/>
</dbReference>
<keyword evidence="2" id="KW-1185">Reference proteome</keyword>
<dbReference type="RefSeq" id="XP_013773698.1">
    <property type="nucleotide sequence ID" value="XM_013918244.2"/>
</dbReference>
<evidence type="ECO:0000313" key="3">
    <source>
        <dbReference type="RefSeq" id="XP_013773698.1"/>
    </source>
</evidence>
<dbReference type="Proteomes" id="UP000694941">
    <property type="component" value="Unplaced"/>
</dbReference>
<accession>A0ABM1B2W9</accession>
<feature type="domain" description="WAP" evidence="1">
    <location>
        <begin position="88"/>
        <end position="138"/>
    </location>
</feature>
<dbReference type="PROSITE" id="PS51390">
    <property type="entry name" value="WAP"/>
    <property type="match status" value="1"/>
</dbReference>
<organism evidence="2 3">
    <name type="scientific">Limulus polyphemus</name>
    <name type="common">Atlantic horseshoe crab</name>
    <dbReference type="NCBI Taxonomy" id="6850"/>
    <lineage>
        <taxon>Eukaryota</taxon>
        <taxon>Metazoa</taxon>
        <taxon>Ecdysozoa</taxon>
        <taxon>Arthropoda</taxon>
        <taxon>Chelicerata</taxon>
        <taxon>Merostomata</taxon>
        <taxon>Xiphosura</taxon>
        <taxon>Limulidae</taxon>
        <taxon>Limulus</taxon>
    </lineage>
</organism>
<evidence type="ECO:0000313" key="2">
    <source>
        <dbReference type="Proteomes" id="UP000694941"/>
    </source>
</evidence>
<sequence>MTLSTRYGQFETGDMRFQLSIANETRINLILWYLVCIWISGLNLALGSGDKTILSNETSLDSMGYSFSNFEPLSTMDLREYMTELLKKNPSLRDCPAPVLPITRDQCSQTQCRDHEDCQDQGFLCCFNGCVFTCQHKIPPPPVIDWPEEPPGISTFPTYPDSFRNVTTFSSPEVKTCSTSPTSPPSMSLDCPAGYVCRIEHVEDPLAGVPNLGICVPVVNGEKLESKDSGDTYLEKFGKETVFLPGGCALSKEKYDQLQEFQKRPYIVGCICTGGVVECNISRNGSDLHLKTRTKNVFHNVLKTRKRTKE</sequence>
<reference evidence="3" key="1">
    <citation type="submission" date="2025-08" db="UniProtKB">
        <authorList>
            <consortium name="RefSeq"/>
        </authorList>
    </citation>
    <scope>IDENTIFICATION</scope>
    <source>
        <tissue evidence="3">Muscle</tissue>
    </source>
</reference>
<protein>
    <submittedName>
        <fullName evidence="3">Uncharacterized protein LOC106458700</fullName>
    </submittedName>
</protein>
<proteinExistence type="predicted"/>
<dbReference type="PANTHER" id="PTHR14308">
    <property type="entry name" value="WAP FOUR-DISULFIDE CORE DOMAIN PROTEIN 1"/>
    <property type="match status" value="1"/>
</dbReference>
<name>A0ABM1B2W9_LIMPO</name>
<gene>
    <name evidence="3" type="primary">LOC106458700</name>
</gene>
<evidence type="ECO:0000259" key="1">
    <source>
        <dbReference type="PROSITE" id="PS51390"/>
    </source>
</evidence>